<keyword evidence="3" id="KW-1185">Reference proteome</keyword>
<evidence type="ECO:0000313" key="2">
    <source>
        <dbReference type="EMBL" id="RVT67504.1"/>
    </source>
</evidence>
<name>A0A3S2UYZ1_9BACI</name>
<feature type="transmembrane region" description="Helical" evidence="1">
    <location>
        <begin position="96"/>
        <end position="123"/>
    </location>
</feature>
<organism evidence="2 3">
    <name type="scientific">Niallia taxi</name>
    <dbReference type="NCBI Taxonomy" id="2499688"/>
    <lineage>
        <taxon>Bacteria</taxon>
        <taxon>Bacillati</taxon>
        <taxon>Bacillota</taxon>
        <taxon>Bacilli</taxon>
        <taxon>Bacillales</taxon>
        <taxon>Bacillaceae</taxon>
        <taxon>Niallia</taxon>
    </lineage>
</organism>
<comment type="caution">
    <text evidence="2">The sequence shown here is derived from an EMBL/GenBank/DDBJ whole genome shotgun (WGS) entry which is preliminary data.</text>
</comment>
<evidence type="ECO:0000313" key="3">
    <source>
        <dbReference type="Proteomes" id="UP000288024"/>
    </source>
</evidence>
<keyword evidence="1" id="KW-1133">Transmembrane helix</keyword>
<accession>A0A3S2UYZ1</accession>
<evidence type="ECO:0000256" key="1">
    <source>
        <dbReference type="SAM" id="Phobius"/>
    </source>
</evidence>
<dbReference type="EMBL" id="RZTZ01000001">
    <property type="protein sequence ID" value="RVT67504.1"/>
    <property type="molecule type" value="Genomic_DNA"/>
</dbReference>
<keyword evidence="1" id="KW-0472">Membrane</keyword>
<gene>
    <name evidence="2" type="ORF">EM808_03225</name>
</gene>
<dbReference type="Proteomes" id="UP000288024">
    <property type="component" value="Unassembled WGS sequence"/>
</dbReference>
<feature type="transmembrane region" description="Helical" evidence="1">
    <location>
        <begin position="144"/>
        <end position="161"/>
    </location>
</feature>
<feature type="transmembrane region" description="Helical" evidence="1">
    <location>
        <begin position="167"/>
        <end position="184"/>
    </location>
</feature>
<protein>
    <submittedName>
        <fullName evidence="2">DUF624 domain-containing protein</fullName>
    </submittedName>
</protein>
<keyword evidence="1" id="KW-0812">Transmembrane</keyword>
<sequence>MKACIWVYRLLYVNALWMLFTLGGLILFGFFPAAAAMFYLIRQWMDGTDDGPIFPMFVAKFKAYFIQANLLGAIILFAGILLYVDLQFFFQAESTIFAIFRYTLLTITFVYLIMLPYLFPLLVEKKRTIKEVLRDMLFMSITRIVQSAVMMIGCITIFAAYSQLAGFFLFFFGSTVALWLTWNVKHAHRNILSKQKNSRMIND</sequence>
<feature type="transmembrane region" description="Helical" evidence="1">
    <location>
        <begin position="61"/>
        <end position="84"/>
    </location>
</feature>
<reference evidence="2 3" key="1">
    <citation type="submission" date="2019-01" db="EMBL/GenBank/DDBJ databases">
        <title>Bacillus sp. M5HDSG1-1, whole genome shotgun sequence.</title>
        <authorList>
            <person name="Tuo L."/>
        </authorList>
    </citation>
    <scope>NUCLEOTIDE SEQUENCE [LARGE SCALE GENOMIC DNA]</scope>
    <source>
        <strain evidence="2 3">M5HDSG1-1</strain>
    </source>
</reference>
<proteinExistence type="predicted"/>
<dbReference type="Pfam" id="PF04854">
    <property type="entry name" value="DUF624"/>
    <property type="match status" value="1"/>
</dbReference>
<feature type="transmembrane region" description="Helical" evidence="1">
    <location>
        <begin position="15"/>
        <end position="41"/>
    </location>
</feature>
<dbReference type="AlphaFoldDB" id="A0A3S2UYZ1"/>
<dbReference type="InterPro" id="IPR006938">
    <property type="entry name" value="DUF624"/>
</dbReference>